<evidence type="ECO:0000313" key="1">
    <source>
        <dbReference type="EMBL" id="CAH1786635.1"/>
    </source>
</evidence>
<comment type="caution">
    <text evidence="1">The sequence shown here is derived from an EMBL/GenBank/DDBJ whole genome shotgun (WGS) entry which is preliminary data.</text>
</comment>
<gene>
    <name evidence="1" type="ORF">OFUS_LOCUS12491</name>
</gene>
<reference evidence="1" key="1">
    <citation type="submission" date="2022-03" db="EMBL/GenBank/DDBJ databases">
        <authorList>
            <person name="Martin C."/>
        </authorList>
    </citation>
    <scope>NUCLEOTIDE SEQUENCE</scope>
</reference>
<organism evidence="1 2">
    <name type="scientific">Owenia fusiformis</name>
    <name type="common">Polychaete worm</name>
    <dbReference type="NCBI Taxonomy" id="6347"/>
    <lineage>
        <taxon>Eukaryota</taxon>
        <taxon>Metazoa</taxon>
        <taxon>Spiralia</taxon>
        <taxon>Lophotrochozoa</taxon>
        <taxon>Annelida</taxon>
        <taxon>Polychaeta</taxon>
        <taxon>Sedentaria</taxon>
        <taxon>Canalipalpata</taxon>
        <taxon>Sabellida</taxon>
        <taxon>Oweniida</taxon>
        <taxon>Oweniidae</taxon>
        <taxon>Owenia</taxon>
    </lineage>
</organism>
<dbReference type="PROSITE" id="PS51257">
    <property type="entry name" value="PROKAR_LIPOPROTEIN"/>
    <property type="match status" value="1"/>
</dbReference>
<name>A0A8J1XWH4_OWEFU</name>
<accession>A0A8J1XWH4</accession>
<evidence type="ECO:0000313" key="2">
    <source>
        <dbReference type="Proteomes" id="UP000749559"/>
    </source>
</evidence>
<dbReference type="Proteomes" id="UP000749559">
    <property type="component" value="Unassembled WGS sequence"/>
</dbReference>
<protein>
    <submittedName>
        <fullName evidence="1">Uncharacterized protein</fullName>
    </submittedName>
</protein>
<dbReference type="EMBL" id="CAIIXF020000006">
    <property type="protein sequence ID" value="CAH1786635.1"/>
    <property type="molecule type" value="Genomic_DNA"/>
</dbReference>
<keyword evidence="2" id="KW-1185">Reference proteome</keyword>
<dbReference type="AlphaFoldDB" id="A0A8J1XWH4"/>
<proteinExistence type="predicted"/>
<sequence length="139" mass="16109">MEMKMMTICLIMTVFVSCLDLAYGGFDLNLFNSRGRLNQKGKNIIDEDYAGCPRRADSRYHISELYEDENSEDCTTFINCGLGRKVQQCHCYKYDVDGTCRTRMRFKPQLHICVTPGLVKCNHNEKKESDEQEVESDEQ</sequence>